<evidence type="ECO:0000256" key="6">
    <source>
        <dbReference type="ARBA" id="ARBA00023295"/>
    </source>
</evidence>
<dbReference type="GO" id="GO:0005975">
    <property type="term" value="P:carbohydrate metabolic process"/>
    <property type="evidence" value="ECO:0007669"/>
    <property type="project" value="InterPro"/>
</dbReference>
<dbReference type="Proteomes" id="UP000027195">
    <property type="component" value="Unassembled WGS sequence"/>
</dbReference>
<evidence type="ECO:0000256" key="1">
    <source>
        <dbReference type="ARBA" id="ARBA00001913"/>
    </source>
</evidence>
<keyword evidence="9" id="KW-1185">Reference proteome</keyword>
<keyword evidence="6" id="KW-0326">Glycosidase</keyword>
<organism evidence="8 9">
    <name type="scientific">Botryobasidium botryosum (strain FD-172 SS1)</name>
    <dbReference type="NCBI Taxonomy" id="930990"/>
    <lineage>
        <taxon>Eukaryota</taxon>
        <taxon>Fungi</taxon>
        <taxon>Dikarya</taxon>
        <taxon>Basidiomycota</taxon>
        <taxon>Agaricomycotina</taxon>
        <taxon>Agaricomycetes</taxon>
        <taxon>Cantharellales</taxon>
        <taxon>Botryobasidiaceae</taxon>
        <taxon>Botryobasidium</taxon>
    </lineage>
</organism>
<name>A0A067MWN7_BOTB1</name>
<dbReference type="PIRSF" id="PIRSF001021">
    <property type="entry name" value="Alph-amls_thrmst"/>
    <property type="match status" value="1"/>
</dbReference>
<dbReference type="NCBIfam" id="NF006969">
    <property type="entry name" value="PRK09441.1-2"/>
    <property type="match status" value="1"/>
</dbReference>
<evidence type="ECO:0000313" key="8">
    <source>
        <dbReference type="EMBL" id="KDQ15951.1"/>
    </source>
</evidence>
<dbReference type="Gene3D" id="2.60.40.1180">
    <property type="entry name" value="Golgi alpha-mannosidase II"/>
    <property type="match status" value="1"/>
</dbReference>
<evidence type="ECO:0000256" key="2">
    <source>
        <dbReference type="ARBA" id="ARBA00008061"/>
    </source>
</evidence>
<dbReference type="NCBIfam" id="NF006968">
    <property type="entry name" value="PRK09441.1-1"/>
    <property type="match status" value="1"/>
</dbReference>
<evidence type="ECO:0000256" key="3">
    <source>
        <dbReference type="ARBA" id="ARBA00022723"/>
    </source>
</evidence>
<dbReference type="Gene3D" id="3.20.20.80">
    <property type="entry name" value="Glycosidases"/>
    <property type="match status" value="1"/>
</dbReference>
<dbReference type="CDD" id="cd11318">
    <property type="entry name" value="AmyAc_bac_fung_AmyA"/>
    <property type="match status" value="1"/>
</dbReference>
<dbReference type="EMBL" id="KL198030">
    <property type="protein sequence ID" value="KDQ15951.1"/>
    <property type="molecule type" value="Genomic_DNA"/>
</dbReference>
<dbReference type="SUPFAM" id="SSF51445">
    <property type="entry name" value="(Trans)glycosidases"/>
    <property type="match status" value="1"/>
</dbReference>
<dbReference type="InterPro" id="IPR006047">
    <property type="entry name" value="GH13_cat_dom"/>
</dbReference>
<comment type="cofactor">
    <cofactor evidence="1">
        <name>Ca(2+)</name>
        <dbReference type="ChEBI" id="CHEBI:29108"/>
    </cofactor>
</comment>
<dbReference type="GO" id="GO:0005509">
    <property type="term" value="F:calcium ion binding"/>
    <property type="evidence" value="ECO:0007669"/>
    <property type="project" value="InterPro"/>
</dbReference>
<dbReference type="PANTHER" id="PTHR43447">
    <property type="entry name" value="ALPHA-AMYLASE"/>
    <property type="match status" value="1"/>
</dbReference>
<evidence type="ECO:0000256" key="4">
    <source>
        <dbReference type="ARBA" id="ARBA00022801"/>
    </source>
</evidence>
<dbReference type="OrthoDB" id="550577at2759"/>
<sequence length="497" mass="56137">MDLGGRDANDNPLMVQFFEWDTIGTEKISWWSHFRREAPVLAEMGFTQVWLPPPNKAMNPKGRGYDAYDLWDLGEFHQKGTTSTRWGTKNELLHAIRVSKELGMNVIIDAVLNHKLGADRKERFSVVEVDPNDRTIAIGSLKQIEASTPGWTAYDFPGRGDKYSTMKWTQEHFTGLSYDAKARKNGVYRIEGNGHKGWSERVSKELGNYDYLLGEDIDHRHPAVKKDLFNWGSWILSETGGAGFRLDACKHFDQRFAYDFIEAVRTNTGKKNLFAVGEYWSGNAKEVKAFMNKFDGKAGLALFDAPLHYNFHNASVMKDKSDLRSIFRGSLVQMRPHHTVTFVENHESSMLVTGQSLQSEVAREFKLIAYALILLRPEGYPCVYHGDLYGPKAITMLPKLIQARRRFAYGRLGDYMLGPSPNCIGFVRMGDKHHPKGCAVTLCNGGAKIGTVRMYMGKENAGTIWRDWMGRAEDVTIDAGGWGAFEAAYDVSVFVNQ</sequence>
<dbReference type="InterPro" id="IPR013776">
    <property type="entry name" value="A-amylase_thermo"/>
</dbReference>
<evidence type="ECO:0000313" key="9">
    <source>
        <dbReference type="Proteomes" id="UP000027195"/>
    </source>
</evidence>
<dbReference type="SMART" id="SM00642">
    <property type="entry name" value="Aamy"/>
    <property type="match status" value="1"/>
</dbReference>
<dbReference type="InParanoid" id="A0A067MWN7"/>
<dbReference type="FunCoup" id="A0A067MWN7">
    <property type="interactions" value="121"/>
</dbReference>
<dbReference type="Pfam" id="PF00128">
    <property type="entry name" value="Alpha-amylase"/>
    <property type="match status" value="1"/>
</dbReference>
<dbReference type="InterPro" id="IPR013780">
    <property type="entry name" value="Glyco_hydro_b"/>
</dbReference>
<accession>A0A067MWN7</accession>
<feature type="domain" description="Glycosyl hydrolase family 13 catalytic" evidence="7">
    <location>
        <begin position="12"/>
        <end position="404"/>
    </location>
</feature>
<keyword evidence="5" id="KW-0119">Carbohydrate metabolism</keyword>
<proteinExistence type="inferred from homology"/>
<protein>
    <submittedName>
        <fullName evidence="8">Glycoside hydrolase family 13 protein</fullName>
    </submittedName>
</protein>
<keyword evidence="3" id="KW-0479">Metal-binding</keyword>
<keyword evidence="4 8" id="KW-0378">Hydrolase</keyword>
<reference evidence="9" key="1">
    <citation type="journal article" date="2014" name="Proc. Natl. Acad. Sci. U.S.A.">
        <title>Extensive sampling of basidiomycete genomes demonstrates inadequacy of the white-rot/brown-rot paradigm for wood decay fungi.</title>
        <authorList>
            <person name="Riley R."/>
            <person name="Salamov A.A."/>
            <person name="Brown D.W."/>
            <person name="Nagy L.G."/>
            <person name="Floudas D."/>
            <person name="Held B.W."/>
            <person name="Levasseur A."/>
            <person name="Lombard V."/>
            <person name="Morin E."/>
            <person name="Otillar R."/>
            <person name="Lindquist E.A."/>
            <person name="Sun H."/>
            <person name="LaButti K.M."/>
            <person name="Schmutz J."/>
            <person name="Jabbour D."/>
            <person name="Luo H."/>
            <person name="Baker S.E."/>
            <person name="Pisabarro A.G."/>
            <person name="Walton J.D."/>
            <person name="Blanchette R.A."/>
            <person name="Henrissat B."/>
            <person name="Martin F."/>
            <person name="Cullen D."/>
            <person name="Hibbett D.S."/>
            <person name="Grigoriev I.V."/>
        </authorList>
    </citation>
    <scope>NUCLEOTIDE SEQUENCE [LARGE SCALE GENOMIC DNA]</scope>
    <source>
        <strain evidence="9">FD-172 SS1</strain>
    </source>
</reference>
<comment type="similarity">
    <text evidence="2">Belongs to the glycosyl hydrolase 13 family.</text>
</comment>
<evidence type="ECO:0000259" key="7">
    <source>
        <dbReference type="SMART" id="SM00642"/>
    </source>
</evidence>
<gene>
    <name evidence="8" type="ORF">BOTBODRAFT_130712</name>
</gene>
<dbReference type="AlphaFoldDB" id="A0A067MWN7"/>
<evidence type="ECO:0000256" key="5">
    <source>
        <dbReference type="ARBA" id="ARBA00023277"/>
    </source>
</evidence>
<dbReference type="SUPFAM" id="SSF51011">
    <property type="entry name" value="Glycosyl hydrolase domain"/>
    <property type="match status" value="1"/>
</dbReference>
<dbReference type="STRING" id="930990.A0A067MWN7"/>
<dbReference type="HOGENOM" id="CLU_024572_2_0_1"/>
<dbReference type="Gene3D" id="2.40.30.140">
    <property type="match status" value="1"/>
</dbReference>
<dbReference type="GO" id="GO:0004553">
    <property type="term" value="F:hydrolase activity, hydrolyzing O-glycosyl compounds"/>
    <property type="evidence" value="ECO:0007669"/>
    <property type="project" value="InterPro"/>
</dbReference>
<dbReference type="InterPro" id="IPR017853">
    <property type="entry name" value="GH"/>
</dbReference>